<name>A0A0E9RPX0_ANGAN</name>
<dbReference type="AlphaFoldDB" id="A0A0E9RPX0"/>
<organism evidence="1">
    <name type="scientific">Anguilla anguilla</name>
    <name type="common">European freshwater eel</name>
    <name type="synonym">Muraena anguilla</name>
    <dbReference type="NCBI Taxonomy" id="7936"/>
    <lineage>
        <taxon>Eukaryota</taxon>
        <taxon>Metazoa</taxon>
        <taxon>Chordata</taxon>
        <taxon>Craniata</taxon>
        <taxon>Vertebrata</taxon>
        <taxon>Euteleostomi</taxon>
        <taxon>Actinopterygii</taxon>
        <taxon>Neopterygii</taxon>
        <taxon>Teleostei</taxon>
        <taxon>Anguilliformes</taxon>
        <taxon>Anguillidae</taxon>
        <taxon>Anguilla</taxon>
    </lineage>
</organism>
<reference evidence="1" key="2">
    <citation type="journal article" date="2015" name="Fish Shellfish Immunol.">
        <title>Early steps in the European eel (Anguilla anguilla)-Vibrio vulnificus interaction in the gills: Role of the RtxA13 toxin.</title>
        <authorList>
            <person name="Callol A."/>
            <person name="Pajuelo D."/>
            <person name="Ebbesson L."/>
            <person name="Teles M."/>
            <person name="MacKenzie S."/>
            <person name="Amaro C."/>
        </authorList>
    </citation>
    <scope>NUCLEOTIDE SEQUENCE</scope>
</reference>
<accession>A0A0E9RPX0</accession>
<dbReference type="EMBL" id="GBXM01078127">
    <property type="protein sequence ID" value="JAH30450.1"/>
    <property type="molecule type" value="Transcribed_RNA"/>
</dbReference>
<reference evidence="1" key="1">
    <citation type="submission" date="2014-11" db="EMBL/GenBank/DDBJ databases">
        <authorList>
            <person name="Amaro Gonzalez C."/>
        </authorList>
    </citation>
    <scope>NUCLEOTIDE SEQUENCE</scope>
</reference>
<proteinExistence type="predicted"/>
<sequence>MSNWIMRSPLWLGLSDKGIPSPGTTLLYLGCTMSLIGMLSSLPSRVSTSTENPVRACVPNNVVQPLIKPTSESIVQVG</sequence>
<evidence type="ECO:0000313" key="1">
    <source>
        <dbReference type="EMBL" id="JAH30450.1"/>
    </source>
</evidence>
<protein>
    <submittedName>
        <fullName evidence="1">Uncharacterized protein</fullName>
    </submittedName>
</protein>